<proteinExistence type="predicted"/>
<accession>A0A0R2H5F3</accession>
<sequence length="51" mass="5781">MGLVTRRQDTLDRLFENFAIDPKHPDKTAPKQPDQPAKDAKKAEPAEHKQA</sequence>
<evidence type="ECO:0000256" key="1">
    <source>
        <dbReference type="SAM" id="MobiDB-lite"/>
    </source>
</evidence>
<feature type="compositionally biased region" description="Basic and acidic residues" evidence="1">
    <location>
        <begin position="17"/>
        <end position="29"/>
    </location>
</feature>
<dbReference type="AlphaFoldDB" id="A0A0R2H5F3"/>
<dbReference type="NCBIfam" id="NF040897">
    <property type="entry name" value="SPJ_0845_Nterm"/>
    <property type="match status" value="1"/>
</dbReference>
<name>A0A0R2H5F3_9LACO</name>
<comment type="caution">
    <text evidence="2">The sequence shown here is derived from an EMBL/GenBank/DDBJ whole genome shotgun (WGS) entry which is preliminary data.</text>
</comment>
<organism evidence="2 3">
    <name type="scientific">Limosilactobacillus ingluviei</name>
    <dbReference type="NCBI Taxonomy" id="148604"/>
    <lineage>
        <taxon>Bacteria</taxon>
        <taxon>Bacillati</taxon>
        <taxon>Bacillota</taxon>
        <taxon>Bacilli</taxon>
        <taxon>Lactobacillales</taxon>
        <taxon>Lactobacillaceae</taxon>
        <taxon>Limosilactobacillus</taxon>
    </lineage>
</organism>
<feature type="compositionally biased region" description="Basic and acidic residues" evidence="1">
    <location>
        <begin position="36"/>
        <end position="51"/>
    </location>
</feature>
<dbReference type="InterPro" id="IPR047909">
    <property type="entry name" value="SPJ_0845-like_N"/>
</dbReference>
<keyword evidence="3" id="KW-1185">Reference proteome</keyword>
<gene>
    <name evidence="2" type="ORF">IV41_GL001064</name>
</gene>
<dbReference type="STRING" id="1203076.GCA_000312405_00833"/>
<protein>
    <submittedName>
        <fullName evidence="2">Uncharacterized protein</fullName>
    </submittedName>
</protein>
<dbReference type="PATRIC" id="fig|148604.4.peg.1101"/>
<dbReference type="EMBL" id="JQBA01000003">
    <property type="protein sequence ID" value="KRN45324.1"/>
    <property type="molecule type" value="Genomic_DNA"/>
</dbReference>
<reference evidence="2 3" key="1">
    <citation type="journal article" date="2015" name="Genome Announc.">
        <title>Expanding the biotechnology potential of lactobacilli through comparative genomics of 213 strains and associated genera.</title>
        <authorList>
            <person name="Sun Z."/>
            <person name="Harris H.M."/>
            <person name="McCann A."/>
            <person name="Guo C."/>
            <person name="Argimon S."/>
            <person name="Zhang W."/>
            <person name="Yang X."/>
            <person name="Jeffery I.B."/>
            <person name="Cooney J.C."/>
            <person name="Kagawa T.F."/>
            <person name="Liu W."/>
            <person name="Song Y."/>
            <person name="Salvetti E."/>
            <person name="Wrobel A."/>
            <person name="Rasinkangas P."/>
            <person name="Parkhill J."/>
            <person name="Rea M.C."/>
            <person name="O'Sullivan O."/>
            <person name="Ritari J."/>
            <person name="Douillard F.P."/>
            <person name="Paul Ross R."/>
            <person name="Yang R."/>
            <person name="Briner A.E."/>
            <person name="Felis G.E."/>
            <person name="de Vos W.M."/>
            <person name="Barrangou R."/>
            <person name="Klaenhammer T.R."/>
            <person name="Caufield P.W."/>
            <person name="Cui Y."/>
            <person name="Zhang H."/>
            <person name="O'Toole P.W."/>
        </authorList>
    </citation>
    <scope>NUCLEOTIDE SEQUENCE [LARGE SCALE GENOMIC DNA]</scope>
    <source>
        <strain evidence="2 3">DSM 14792</strain>
    </source>
</reference>
<dbReference type="RefSeq" id="WP_169790479.1">
    <property type="nucleotide sequence ID" value="NZ_CAJJLJ010000006.1"/>
</dbReference>
<evidence type="ECO:0000313" key="2">
    <source>
        <dbReference type="EMBL" id="KRN45324.1"/>
    </source>
</evidence>
<dbReference type="Proteomes" id="UP000051639">
    <property type="component" value="Unassembled WGS sequence"/>
</dbReference>
<feature type="region of interest" description="Disordered" evidence="1">
    <location>
        <begin position="17"/>
        <end position="51"/>
    </location>
</feature>
<evidence type="ECO:0000313" key="3">
    <source>
        <dbReference type="Proteomes" id="UP000051639"/>
    </source>
</evidence>